<organism evidence="4 5">
    <name type="scientific">Decorospora gaudefroyi</name>
    <dbReference type="NCBI Taxonomy" id="184978"/>
    <lineage>
        <taxon>Eukaryota</taxon>
        <taxon>Fungi</taxon>
        <taxon>Dikarya</taxon>
        <taxon>Ascomycota</taxon>
        <taxon>Pezizomycotina</taxon>
        <taxon>Dothideomycetes</taxon>
        <taxon>Pleosporomycetidae</taxon>
        <taxon>Pleosporales</taxon>
        <taxon>Pleosporineae</taxon>
        <taxon>Pleosporaceae</taxon>
        <taxon>Decorospora</taxon>
    </lineage>
</organism>
<keyword evidence="2" id="KW-1133">Transmembrane helix</keyword>
<dbReference type="AlphaFoldDB" id="A0A6A5KFI4"/>
<protein>
    <recommendedName>
        <fullName evidence="6">Extracellular serine-rich protein</fullName>
    </recommendedName>
</protein>
<reference evidence="4" key="1">
    <citation type="submission" date="2020-01" db="EMBL/GenBank/DDBJ databases">
        <authorList>
            <consortium name="DOE Joint Genome Institute"/>
            <person name="Haridas S."/>
            <person name="Albert R."/>
            <person name="Binder M."/>
            <person name="Bloem J."/>
            <person name="Labutti K."/>
            <person name="Salamov A."/>
            <person name="Andreopoulos B."/>
            <person name="Baker S.E."/>
            <person name="Barry K."/>
            <person name="Bills G."/>
            <person name="Bluhm B.H."/>
            <person name="Cannon C."/>
            <person name="Castanera R."/>
            <person name="Culley D.E."/>
            <person name="Daum C."/>
            <person name="Ezra D."/>
            <person name="Gonzalez J.B."/>
            <person name="Henrissat B."/>
            <person name="Kuo A."/>
            <person name="Liang C."/>
            <person name="Lipzen A."/>
            <person name="Lutzoni F."/>
            <person name="Magnuson J."/>
            <person name="Mondo S."/>
            <person name="Nolan M."/>
            <person name="Ohm R."/>
            <person name="Pangilinan J."/>
            <person name="Park H.-J."/>
            <person name="Ramirez L."/>
            <person name="Alfaro M."/>
            <person name="Sun H."/>
            <person name="Tritt A."/>
            <person name="Yoshinaga Y."/>
            <person name="Zwiers L.-H."/>
            <person name="Turgeon B.G."/>
            <person name="Goodwin S.B."/>
            <person name="Spatafora J.W."/>
            <person name="Crous P.W."/>
            <person name="Grigoriev I.V."/>
        </authorList>
    </citation>
    <scope>NUCLEOTIDE SEQUENCE</scope>
    <source>
        <strain evidence="4">P77</strain>
    </source>
</reference>
<feature type="compositionally biased region" description="Gly residues" evidence="1">
    <location>
        <begin position="295"/>
        <end position="307"/>
    </location>
</feature>
<dbReference type="SUPFAM" id="SSF49503">
    <property type="entry name" value="Cupredoxins"/>
    <property type="match status" value="1"/>
</dbReference>
<evidence type="ECO:0000313" key="4">
    <source>
        <dbReference type="EMBL" id="KAF1834022.1"/>
    </source>
</evidence>
<proteinExistence type="predicted"/>
<keyword evidence="2" id="KW-0472">Membrane</keyword>
<keyword evidence="3" id="KW-0732">Signal</keyword>
<feature type="chain" id="PRO_5025420225" description="Extracellular serine-rich protein" evidence="3">
    <location>
        <begin position="32"/>
        <end position="518"/>
    </location>
</feature>
<dbReference type="EMBL" id="ML975308">
    <property type="protein sequence ID" value="KAF1834022.1"/>
    <property type="molecule type" value="Genomic_DNA"/>
</dbReference>
<gene>
    <name evidence="4" type="ORF">BDW02DRAFT_579891</name>
</gene>
<evidence type="ECO:0000256" key="1">
    <source>
        <dbReference type="SAM" id="MobiDB-lite"/>
    </source>
</evidence>
<feature type="region of interest" description="Disordered" evidence="1">
    <location>
        <begin position="272"/>
        <end position="367"/>
    </location>
</feature>
<sequence>MASIIGRPLPHVSLLLIALLLFIQLPPSCLAQDSSNESPRTSSTTTSRSSSTSSAPAQTHTIQVGLADHKFKPEVTNANVGDTIEFAFYPVNHSVVRAEYGYPCIPYEMTGPDKVGFFSGFHAVSTVLSDPPTYSVLVNDTEPIFFYCSAPGSCLTYGMVGAVNPNATMSVEEQQALALESDYMLNPGEPFPAESPLPSNLPTSSAAPGAGAGAGAGAGVGVGGNKKGGLSTGAIAGIIIAAISLIILAALLFFFWGRTKSLKDEVDRKAGTLRRVSPSSSTAMLESGTGRTEEGGGGGGSGVGATGLGIYHHHQQSMTSPPPTQPMEQHQQIGFGYSTPGYETAPPPPPPPPAPSYFHAPQPHPQTSHKFEITSPVGHPACVPSSHHNHPLNISRALSHRSVGGTFELSPTGDYTRTHDHDHDHGATSDSKFGPYGQQQVIHTPSGSSPAHTPAPSYFETVYRPRPVHVNGQVGPAEMDATRANTGAIATGDAVVENFTAAPPARPKWEEVDKRGMF</sequence>
<feature type="compositionally biased region" description="Basic and acidic residues" evidence="1">
    <location>
        <begin position="416"/>
        <end position="427"/>
    </location>
</feature>
<feature type="signal peptide" evidence="3">
    <location>
        <begin position="1"/>
        <end position="31"/>
    </location>
</feature>
<feature type="region of interest" description="Disordered" evidence="1">
    <location>
        <begin position="404"/>
        <end position="458"/>
    </location>
</feature>
<feature type="compositionally biased region" description="Polar residues" evidence="1">
    <location>
        <begin position="437"/>
        <end position="451"/>
    </location>
</feature>
<feature type="region of interest" description="Disordered" evidence="1">
    <location>
        <begin position="31"/>
        <end position="58"/>
    </location>
</feature>
<evidence type="ECO:0000256" key="2">
    <source>
        <dbReference type="SAM" id="Phobius"/>
    </source>
</evidence>
<accession>A0A6A5KFI4</accession>
<evidence type="ECO:0000256" key="3">
    <source>
        <dbReference type="SAM" id="SignalP"/>
    </source>
</evidence>
<dbReference type="InterPro" id="IPR052953">
    <property type="entry name" value="Ser-rich/MCO-related"/>
</dbReference>
<dbReference type="CDD" id="cd00920">
    <property type="entry name" value="Cupredoxin"/>
    <property type="match status" value="1"/>
</dbReference>
<feature type="compositionally biased region" description="Pro residues" evidence="1">
    <location>
        <begin position="345"/>
        <end position="355"/>
    </location>
</feature>
<feature type="compositionally biased region" description="Low complexity" evidence="1">
    <location>
        <begin position="34"/>
        <end position="54"/>
    </location>
</feature>
<dbReference type="Gene3D" id="2.60.40.420">
    <property type="entry name" value="Cupredoxins - blue copper proteins"/>
    <property type="match status" value="1"/>
</dbReference>
<feature type="transmembrane region" description="Helical" evidence="2">
    <location>
        <begin position="234"/>
        <end position="256"/>
    </location>
</feature>
<evidence type="ECO:0008006" key="6">
    <source>
        <dbReference type="Google" id="ProtNLM"/>
    </source>
</evidence>
<evidence type="ECO:0000313" key="5">
    <source>
        <dbReference type="Proteomes" id="UP000800040"/>
    </source>
</evidence>
<dbReference type="PANTHER" id="PTHR34883:SF19">
    <property type="entry name" value="EXTRACELLULAR SERINE-RICH PROTEIN"/>
    <property type="match status" value="1"/>
</dbReference>
<dbReference type="PANTHER" id="PTHR34883">
    <property type="entry name" value="SERINE-RICH PROTEIN, PUTATIVE-RELATED-RELATED"/>
    <property type="match status" value="1"/>
</dbReference>
<name>A0A6A5KFI4_9PLEO</name>
<keyword evidence="5" id="KW-1185">Reference proteome</keyword>
<dbReference type="InterPro" id="IPR008972">
    <property type="entry name" value="Cupredoxin"/>
</dbReference>
<dbReference type="OrthoDB" id="2331100at2759"/>
<dbReference type="Proteomes" id="UP000800040">
    <property type="component" value="Unassembled WGS sequence"/>
</dbReference>
<keyword evidence="2" id="KW-0812">Transmembrane</keyword>